<gene>
    <name evidence="7" type="ORF">ENV60_01900</name>
</gene>
<feature type="domain" description="Aromatic amino acid beta-eliminating lyase/threonine aldolase" evidence="6">
    <location>
        <begin position="54"/>
        <end position="427"/>
    </location>
</feature>
<evidence type="ECO:0000256" key="4">
    <source>
        <dbReference type="ARBA" id="ARBA00023239"/>
    </source>
</evidence>
<evidence type="ECO:0000259" key="6">
    <source>
        <dbReference type="Pfam" id="PF01212"/>
    </source>
</evidence>
<comment type="similarity">
    <text evidence="2">Belongs to the beta-eliminating lyase family.</text>
</comment>
<dbReference type="PIRSF" id="PIRSF001386">
    <property type="entry name" value="Trpase"/>
    <property type="match status" value="1"/>
</dbReference>
<dbReference type="GO" id="GO:0009034">
    <property type="term" value="F:tryptophanase activity"/>
    <property type="evidence" value="ECO:0007669"/>
    <property type="project" value="UniProtKB-EC"/>
</dbReference>
<evidence type="ECO:0000256" key="3">
    <source>
        <dbReference type="ARBA" id="ARBA00022898"/>
    </source>
</evidence>
<dbReference type="InterPro" id="IPR011166">
    <property type="entry name" value="Beta-eliminating_lyase"/>
</dbReference>
<name>A0A7C4X860_UNCW3</name>
<dbReference type="PANTHER" id="PTHR32325:SF4">
    <property type="entry name" value="TRYPTOPHANASE"/>
    <property type="match status" value="1"/>
</dbReference>
<dbReference type="SUPFAM" id="SSF53383">
    <property type="entry name" value="PLP-dependent transferases"/>
    <property type="match status" value="1"/>
</dbReference>
<dbReference type="Gene3D" id="3.40.640.10">
    <property type="entry name" value="Type I PLP-dependent aspartate aminotransferase-like (Major domain)"/>
    <property type="match status" value="1"/>
</dbReference>
<dbReference type="InterPro" id="IPR001597">
    <property type="entry name" value="ArAA_b-elim_lyase/Thr_aldolase"/>
</dbReference>
<evidence type="ECO:0000256" key="2">
    <source>
        <dbReference type="ARBA" id="ARBA00009721"/>
    </source>
</evidence>
<dbReference type="NCBIfam" id="NF009709">
    <property type="entry name" value="PRK13238.1"/>
    <property type="match status" value="1"/>
</dbReference>
<protein>
    <submittedName>
        <fullName evidence="7">Tryptophanase</fullName>
        <ecNumber evidence="7">4.1.99.1</ecNumber>
    </submittedName>
</protein>
<dbReference type="Pfam" id="PF01212">
    <property type="entry name" value="Beta_elim_lyase"/>
    <property type="match status" value="1"/>
</dbReference>
<comment type="caution">
    <text evidence="7">The sequence shown here is derived from an EMBL/GenBank/DDBJ whole genome shotgun (WGS) entry which is preliminary data.</text>
</comment>
<dbReference type="EC" id="4.1.99.1" evidence="7"/>
<evidence type="ECO:0000313" key="7">
    <source>
        <dbReference type="EMBL" id="HGV97032.1"/>
    </source>
</evidence>
<dbReference type="InterPro" id="IPR015424">
    <property type="entry name" value="PyrdxlP-dep_Trfase"/>
</dbReference>
<dbReference type="InterPro" id="IPR015421">
    <property type="entry name" value="PyrdxlP-dep_Trfase_major"/>
</dbReference>
<dbReference type="AlphaFoldDB" id="A0A7C4X860"/>
<sequence>MLFKLRDGREIPVELYKTRVVQKIDLTPARGRLKAIEEAGYNTFQLKTKDIFLDMLTDSGVNAMSDNQWAGWITTDDAYAGSMTFYEFADAVKEVLGYNYVMNVHQGRAAEHLLSKVFCKPDGVVITNYHFTTTRAHIEVTGTSECLELFTDEALNTKSTCLFKGNMDIEKLKNGIKKYGREKIGYIRMEATTNLLGGQPFSKEKLKQVRKVCDENGLLLILDGSLISENAYFIWKREKGYENKTIAEIIKEMCSIPDIFYLSGRKNTCVRGGFIATNNKELFAQLEPWLPVYEGFYTYGGMSMREIGAMTVGLREMVDPSVAGCSIEQIKYFVEKLDSLGIPVVTPPGGLACHIDARKFLPHLKKEEYIAGALTAALYIVSGVRAMERGTISMDRAKDGTELYADLELTRIAIPRRVYSISHIEYIIERLQWLYEHRDLIKGLKFVFEPPVLRFFLGKLTALENWGEKLTTAFEKDFGQKW</sequence>
<proteinExistence type="inferred from homology"/>
<evidence type="ECO:0000256" key="5">
    <source>
        <dbReference type="PIRSR" id="PIRSR611166-50"/>
    </source>
</evidence>
<comment type="cofactor">
    <cofactor evidence="1 5">
        <name>pyridoxal 5'-phosphate</name>
        <dbReference type="ChEBI" id="CHEBI:597326"/>
    </cofactor>
</comment>
<dbReference type="Gene3D" id="3.90.1150.10">
    <property type="entry name" value="Aspartate Aminotransferase, domain 1"/>
    <property type="match status" value="1"/>
</dbReference>
<feature type="modified residue" description="N6-(pyridoxal phosphate)lysine" evidence="5">
    <location>
        <position position="266"/>
    </location>
</feature>
<accession>A0A7C4X860</accession>
<dbReference type="EMBL" id="DTGZ01000034">
    <property type="protein sequence ID" value="HGV97032.1"/>
    <property type="molecule type" value="Genomic_DNA"/>
</dbReference>
<evidence type="ECO:0000256" key="1">
    <source>
        <dbReference type="ARBA" id="ARBA00001933"/>
    </source>
</evidence>
<keyword evidence="3 5" id="KW-0663">Pyridoxal phosphate</keyword>
<keyword evidence="4 7" id="KW-0456">Lyase</keyword>
<reference evidence="7" key="1">
    <citation type="journal article" date="2020" name="mSystems">
        <title>Genome- and Community-Level Interaction Insights into Carbon Utilization and Element Cycling Functions of Hydrothermarchaeota in Hydrothermal Sediment.</title>
        <authorList>
            <person name="Zhou Z."/>
            <person name="Liu Y."/>
            <person name="Xu W."/>
            <person name="Pan J."/>
            <person name="Luo Z.H."/>
            <person name="Li M."/>
        </authorList>
    </citation>
    <scope>NUCLEOTIDE SEQUENCE [LARGE SCALE GENOMIC DNA]</scope>
    <source>
        <strain evidence="7">SpSt-774</strain>
    </source>
</reference>
<dbReference type="PANTHER" id="PTHR32325">
    <property type="entry name" value="BETA-ELIMINATING LYASE-LIKE PROTEIN-RELATED"/>
    <property type="match status" value="1"/>
</dbReference>
<organism evidence="7">
    <name type="scientific">candidate division WOR-3 bacterium</name>
    <dbReference type="NCBI Taxonomy" id="2052148"/>
    <lineage>
        <taxon>Bacteria</taxon>
        <taxon>Bacteria division WOR-3</taxon>
    </lineage>
</organism>
<dbReference type="InterPro" id="IPR015422">
    <property type="entry name" value="PyrdxlP-dep_Trfase_small"/>
</dbReference>